<evidence type="ECO:0000313" key="1">
    <source>
        <dbReference type="EMBL" id="KAG7370538.1"/>
    </source>
</evidence>
<sequence>MIPDRWCQIFLSPWSFRGIPVEIQAFRDGWEEVTVTNVAYEVVLEGDFLDSYASDKMCSAYREMGKKISDTLTSRGKEVTNVTILDHLLGDVALSRIEDYTTQMLVKKNLPPLVPFEFKEFLLTRWFRSRFNVPTDVAFREGMGAISHSRNFNLMEEKRFLSILCCIRGFAQNGRSGCDDEEVWMQQRRVLRNFHDLEIAVFSRSVETLLEKCLIGRNP</sequence>
<dbReference type="AlphaFoldDB" id="A0A9K3LXT0"/>
<reference evidence="1" key="1">
    <citation type="journal article" date="2021" name="Sci. Rep.">
        <title>Diploid genomic architecture of Nitzschia inconspicua, an elite biomass production diatom.</title>
        <authorList>
            <person name="Oliver A."/>
            <person name="Podell S."/>
            <person name="Pinowska A."/>
            <person name="Traller J.C."/>
            <person name="Smith S.R."/>
            <person name="McClure R."/>
            <person name="Beliaev A."/>
            <person name="Bohutskyi P."/>
            <person name="Hill E.A."/>
            <person name="Rabines A."/>
            <person name="Zheng H."/>
            <person name="Allen L.Z."/>
            <person name="Kuo A."/>
            <person name="Grigoriev I.V."/>
            <person name="Allen A.E."/>
            <person name="Hazlebeck D."/>
            <person name="Allen E.E."/>
        </authorList>
    </citation>
    <scope>NUCLEOTIDE SEQUENCE</scope>
    <source>
        <strain evidence="1">Hildebrandi</strain>
    </source>
</reference>
<dbReference type="EMBL" id="JAGRRH010000004">
    <property type="protein sequence ID" value="KAG7370538.1"/>
    <property type="molecule type" value="Genomic_DNA"/>
</dbReference>
<evidence type="ECO:0000313" key="2">
    <source>
        <dbReference type="Proteomes" id="UP000693970"/>
    </source>
</evidence>
<proteinExistence type="predicted"/>
<gene>
    <name evidence="1" type="ORF">IV203_019108</name>
</gene>
<comment type="caution">
    <text evidence="1">The sequence shown here is derived from an EMBL/GenBank/DDBJ whole genome shotgun (WGS) entry which is preliminary data.</text>
</comment>
<dbReference type="Proteomes" id="UP000693970">
    <property type="component" value="Unassembled WGS sequence"/>
</dbReference>
<accession>A0A9K3LXT0</accession>
<reference evidence="1" key="2">
    <citation type="submission" date="2021-04" db="EMBL/GenBank/DDBJ databases">
        <authorList>
            <person name="Podell S."/>
        </authorList>
    </citation>
    <scope>NUCLEOTIDE SEQUENCE</scope>
    <source>
        <strain evidence="1">Hildebrandi</strain>
    </source>
</reference>
<dbReference type="OrthoDB" id="53708at2759"/>
<protein>
    <submittedName>
        <fullName evidence="1">Uncharacterized protein</fullName>
    </submittedName>
</protein>
<name>A0A9K3LXT0_9STRA</name>
<keyword evidence="2" id="KW-1185">Reference proteome</keyword>
<organism evidence="1 2">
    <name type="scientific">Nitzschia inconspicua</name>
    <dbReference type="NCBI Taxonomy" id="303405"/>
    <lineage>
        <taxon>Eukaryota</taxon>
        <taxon>Sar</taxon>
        <taxon>Stramenopiles</taxon>
        <taxon>Ochrophyta</taxon>
        <taxon>Bacillariophyta</taxon>
        <taxon>Bacillariophyceae</taxon>
        <taxon>Bacillariophycidae</taxon>
        <taxon>Bacillariales</taxon>
        <taxon>Bacillariaceae</taxon>
        <taxon>Nitzschia</taxon>
    </lineage>
</organism>